<dbReference type="RefSeq" id="WP_094237836.1">
    <property type="nucleotide sequence ID" value="NZ_CP022657.1"/>
</dbReference>
<protein>
    <submittedName>
        <fullName evidence="1">Uncharacterized protein</fullName>
    </submittedName>
</protein>
<accession>A0A223D4Z4</accession>
<organism evidence="1 2">
    <name type="scientific">Tumebacillus algifaecis</name>
    <dbReference type="NCBI Taxonomy" id="1214604"/>
    <lineage>
        <taxon>Bacteria</taxon>
        <taxon>Bacillati</taxon>
        <taxon>Bacillota</taxon>
        <taxon>Bacilli</taxon>
        <taxon>Bacillales</taxon>
        <taxon>Alicyclobacillaceae</taxon>
        <taxon>Tumebacillus</taxon>
    </lineage>
</organism>
<reference evidence="1 2" key="1">
    <citation type="journal article" date="2015" name="Int. J. Syst. Evol. Microbiol.">
        <title>Tumebacillus algifaecis sp. nov., isolated from decomposing algal scum.</title>
        <authorList>
            <person name="Wu Y.F."/>
            <person name="Zhang B."/>
            <person name="Xing P."/>
            <person name="Wu Q.L."/>
            <person name="Liu S.J."/>
        </authorList>
    </citation>
    <scope>NUCLEOTIDE SEQUENCE [LARGE SCALE GENOMIC DNA]</scope>
    <source>
        <strain evidence="1 2">THMBR28</strain>
    </source>
</reference>
<dbReference type="EMBL" id="CP022657">
    <property type="protein sequence ID" value="ASS76605.1"/>
    <property type="molecule type" value="Genomic_DNA"/>
</dbReference>
<evidence type="ECO:0000313" key="2">
    <source>
        <dbReference type="Proteomes" id="UP000214688"/>
    </source>
</evidence>
<evidence type="ECO:0000313" key="1">
    <source>
        <dbReference type="EMBL" id="ASS76605.1"/>
    </source>
</evidence>
<proteinExistence type="predicted"/>
<dbReference type="OrthoDB" id="2611907at2"/>
<dbReference type="Proteomes" id="UP000214688">
    <property type="component" value="Chromosome"/>
</dbReference>
<dbReference type="KEGG" id="tab:CIG75_17625"/>
<keyword evidence="2" id="KW-1185">Reference proteome</keyword>
<name>A0A223D4Z4_9BACL</name>
<dbReference type="AlphaFoldDB" id="A0A223D4Z4"/>
<gene>
    <name evidence="1" type="ORF">CIG75_17625</name>
</gene>
<sequence>MNRTVWLLGAMLLLSALSLYLLNRGPVPSHVSTGFGIPEYMHYTKVEQLEQEADLIIRARFTGTRNRIDLSITWPAAIDSAPYFVSQSTVKVTKVFKGNVQKGDLLLVNEEGYIEKDTYHGSIGYKWMTKKGDYLLFLERSPNSHVSYIVGNYQGKFDYTTPVDRPEDPSSQLEAFRNHRYEYYGEHPNEFYALKKQAIAHYPN</sequence>